<evidence type="ECO:0000313" key="3">
    <source>
        <dbReference type="Proteomes" id="UP000216913"/>
    </source>
</evidence>
<dbReference type="AlphaFoldDB" id="A0A261TLQ5"/>
<dbReference type="PANTHER" id="PTHR31435:SF9">
    <property type="entry name" value="PROTEIN NATD1"/>
    <property type="match status" value="1"/>
</dbReference>
<proteinExistence type="predicted"/>
<dbReference type="OrthoDB" id="9813275at2"/>
<evidence type="ECO:0000259" key="1">
    <source>
        <dbReference type="PROSITE" id="PS51729"/>
    </source>
</evidence>
<comment type="caution">
    <text evidence="2">The sequence shown here is derived from an EMBL/GenBank/DDBJ whole genome shotgun (WGS) entry which is preliminary data.</text>
</comment>
<keyword evidence="3" id="KW-1185">Reference proteome</keyword>
<keyword evidence="2" id="KW-0808">Transferase</keyword>
<dbReference type="PANTHER" id="PTHR31435">
    <property type="entry name" value="PROTEIN NATD1"/>
    <property type="match status" value="1"/>
</dbReference>
<name>A0A261TLQ5_9BORD</name>
<dbReference type="Pfam" id="PF14542">
    <property type="entry name" value="Acetyltransf_CG"/>
    <property type="match status" value="1"/>
</dbReference>
<dbReference type="InterPro" id="IPR016181">
    <property type="entry name" value="Acyl_CoA_acyltransferase"/>
</dbReference>
<sequence>MSDIHHDSARQRFETRVDGHACELDYQVCNQVMAILHTGVPQAVGGRGIAARLTQSALDYARDQGWQVQPLCSYAAAYIRRHPQYADLVR</sequence>
<dbReference type="EMBL" id="NEVP01000007">
    <property type="protein sequence ID" value="OZI50365.1"/>
    <property type="molecule type" value="Genomic_DNA"/>
</dbReference>
<evidence type="ECO:0000313" key="2">
    <source>
        <dbReference type="EMBL" id="OZI50365.1"/>
    </source>
</evidence>
<dbReference type="Proteomes" id="UP000216913">
    <property type="component" value="Unassembled WGS sequence"/>
</dbReference>
<organism evidence="2 3">
    <name type="scientific">Bordetella genomosp. 5</name>
    <dbReference type="NCBI Taxonomy" id="1395608"/>
    <lineage>
        <taxon>Bacteria</taxon>
        <taxon>Pseudomonadati</taxon>
        <taxon>Pseudomonadota</taxon>
        <taxon>Betaproteobacteria</taxon>
        <taxon>Burkholderiales</taxon>
        <taxon>Alcaligenaceae</taxon>
        <taxon>Bordetella</taxon>
    </lineage>
</organism>
<feature type="domain" description="N-acetyltransferase" evidence="1">
    <location>
        <begin position="5"/>
        <end position="90"/>
    </location>
</feature>
<dbReference type="PROSITE" id="PS51729">
    <property type="entry name" value="GNAT_YJDJ"/>
    <property type="match status" value="1"/>
</dbReference>
<dbReference type="GO" id="GO:0016740">
    <property type="term" value="F:transferase activity"/>
    <property type="evidence" value="ECO:0007669"/>
    <property type="project" value="UniProtKB-KW"/>
</dbReference>
<reference evidence="2 3" key="1">
    <citation type="submission" date="2017-05" db="EMBL/GenBank/DDBJ databases">
        <title>Complete and WGS of Bordetella genogroups.</title>
        <authorList>
            <person name="Spilker T."/>
            <person name="LiPuma J."/>
        </authorList>
    </citation>
    <scope>NUCLEOTIDE SEQUENCE [LARGE SCALE GENOMIC DNA]</scope>
    <source>
        <strain evidence="2 3">AU10456</strain>
    </source>
</reference>
<dbReference type="InterPro" id="IPR031165">
    <property type="entry name" value="GNAT_YJDJ"/>
</dbReference>
<dbReference type="Gene3D" id="3.40.630.30">
    <property type="match status" value="1"/>
</dbReference>
<accession>A0A261TLQ5</accession>
<protein>
    <submittedName>
        <fullName evidence="2">GNAT family N-acetyltransferase</fullName>
    </submittedName>
</protein>
<dbReference type="RefSeq" id="WP_094800765.1">
    <property type="nucleotide sequence ID" value="NZ_NEVP01000007.1"/>
</dbReference>
<dbReference type="SUPFAM" id="SSF55729">
    <property type="entry name" value="Acyl-CoA N-acyltransferases (Nat)"/>
    <property type="match status" value="1"/>
</dbReference>
<gene>
    <name evidence="2" type="ORF">CAL25_13730</name>
</gene>
<dbReference type="InterPro" id="IPR045057">
    <property type="entry name" value="Gcn5-rel_NAT"/>
</dbReference>